<dbReference type="Proteomes" id="UP000887226">
    <property type="component" value="Unassembled WGS sequence"/>
</dbReference>
<gene>
    <name evidence="1" type="ORF">BJ878DRAFT_539227</name>
</gene>
<sequence length="201" mass="22370">MPSALLASKELKWEEKKLETHDLAIPLGPQKNLLLILLASADIQCPGNYMDRIERLYHQTGGGQVGIVFLVQDAISRENGTHNLMRLQASLLPNFEMPIIPLFTATSLQSTILKFQRQFVLSQSSAEAIPSVNPSIALLFHCTVNGTLPEHTRNVLSDIVHSIPELSQAATSRDGQECLRGYLKGHAEETIEFWGHEYIID</sequence>
<keyword evidence="2" id="KW-1185">Reference proteome</keyword>
<organism evidence="1 2">
    <name type="scientific">Calycina marina</name>
    <dbReference type="NCBI Taxonomy" id="1763456"/>
    <lineage>
        <taxon>Eukaryota</taxon>
        <taxon>Fungi</taxon>
        <taxon>Dikarya</taxon>
        <taxon>Ascomycota</taxon>
        <taxon>Pezizomycotina</taxon>
        <taxon>Leotiomycetes</taxon>
        <taxon>Helotiales</taxon>
        <taxon>Pezizellaceae</taxon>
        <taxon>Calycina</taxon>
    </lineage>
</organism>
<evidence type="ECO:0000313" key="2">
    <source>
        <dbReference type="Proteomes" id="UP000887226"/>
    </source>
</evidence>
<dbReference type="EMBL" id="MU253770">
    <property type="protein sequence ID" value="KAG9247517.1"/>
    <property type="molecule type" value="Genomic_DNA"/>
</dbReference>
<reference evidence="1" key="1">
    <citation type="journal article" date="2021" name="IMA Fungus">
        <title>Genomic characterization of three marine fungi, including Emericellopsis atlantica sp. nov. with signatures of a generalist lifestyle and marine biomass degradation.</title>
        <authorList>
            <person name="Hagestad O.C."/>
            <person name="Hou L."/>
            <person name="Andersen J.H."/>
            <person name="Hansen E.H."/>
            <person name="Altermark B."/>
            <person name="Li C."/>
            <person name="Kuhnert E."/>
            <person name="Cox R.J."/>
            <person name="Crous P.W."/>
            <person name="Spatafora J.W."/>
            <person name="Lail K."/>
            <person name="Amirebrahimi M."/>
            <person name="Lipzen A."/>
            <person name="Pangilinan J."/>
            <person name="Andreopoulos W."/>
            <person name="Hayes R.D."/>
            <person name="Ng V."/>
            <person name="Grigoriev I.V."/>
            <person name="Jackson S.A."/>
            <person name="Sutton T.D.S."/>
            <person name="Dobson A.D.W."/>
            <person name="Rama T."/>
        </authorList>
    </citation>
    <scope>NUCLEOTIDE SEQUENCE</scope>
    <source>
        <strain evidence="1">TRa3180A</strain>
    </source>
</reference>
<proteinExistence type="predicted"/>
<accession>A0A9P7Z9B7</accession>
<name>A0A9P7Z9B7_9HELO</name>
<evidence type="ECO:0000313" key="1">
    <source>
        <dbReference type="EMBL" id="KAG9247517.1"/>
    </source>
</evidence>
<comment type="caution">
    <text evidence="1">The sequence shown here is derived from an EMBL/GenBank/DDBJ whole genome shotgun (WGS) entry which is preliminary data.</text>
</comment>
<protein>
    <submittedName>
        <fullName evidence="1">Uncharacterized protein</fullName>
    </submittedName>
</protein>
<dbReference type="OrthoDB" id="2129069at2759"/>
<dbReference type="AlphaFoldDB" id="A0A9P7Z9B7"/>